<feature type="signal peptide" evidence="1">
    <location>
        <begin position="1"/>
        <end position="23"/>
    </location>
</feature>
<accession>A0A9D2JI92</accession>
<name>A0A9D2JI92_9ENTE</name>
<sequence>MKKFVLATLVLLIGIGGAQVGHAQTVNVIENQNNVRAQFKKYEFKSYPPSKYVGMTLIKVQKTSGGYIGWYV</sequence>
<protein>
    <submittedName>
        <fullName evidence="2">Uncharacterized protein</fullName>
    </submittedName>
</protein>
<reference evidence="2" key="1">
    <citation type="journal article" date="2021" name="PeerJ">
        <title>Extensive microbial diversity within the chicken gut microbiome revealed by metagenomics and culture.</title>
        <authorList>
            <person name="Gilroy R."/>
            <person name="Ravi A."/>
            <person name="Getino M."/>
            <person name="Pursley I."/>
            <person name="Horton D.L."/>
            <person name="Alikhan N.F."/>
            <person name="Baker D."/>
            <person name="Gharbi K."/>
            <person name="Hall N."/>
            <person name="Watson M."/>
            <person name="Adriaenssens E.M."/>
            <person name="Foster-Nyarko E."/>
            <person name="Jarju S."/>
            <person name="Secka A."/>
            <person name="Antonio M."/>
            <person name="Oren A."/>
            <person name="Chaudhuri R.R."/>
            <person name="La Ragione R."/>
            <person name="Hildebrand F."/>
            <person name="Pallen M.J."/>
        </authorList>
    </citation>
    <scope>NUCLEOTIDE SEQUENCE</scope>
    <source>
        <strain evidence="2">CHK172-16539</strain>
    </source>
</reference>
<organism evidence="2 3">
    <name type="scientific">Candidatus Enterococcus avicola</name>
    <dbReference type="NCBI Taxonomy" id="2838561"/>
    <lineage>
        <taxon>Bacteria</taxon>
        <taxon>Bacillati</taxon>
        <taxon>Bacillota</taxon>
        <taxon>Bacilli</taxon>
        <taxon>Lactobacillales</taxon>
        <taxon>Enterococcaceae</taxon>
        <taxon>Enterococcus</taxon>
    </lineage>
</organism>
<evidence type="ECO:0000313" key="2">
    <source>
        <dbReference type="EMBL" id="HIZ54431.1"/>
    </source>
</evidence>
<evidence type="ECO:0000313" key="3">
    <source>
        <dbReference type="Proteomes" id="UP000824063"/>
    </source>
</evidence>
<dbReference type="EMBL" id="DXBN01000252">
    <property type="protein sequence ID" value="HIZ54431.1"/>
    <property type="molecule type" value="Genomic_DNA"/>
</dbReference>
<evidence type="ECO:0000256" key="1">
    <source>
        <dbReference type="SAM" id="SignalP"/>
    </source>
</evidence>
<dbReference type="AlphaFoldDB" id="A0A9D2JI92"/>
<dbReference type="Proteomes" id="UP000824063">
    <property type="component" value="Unassembled WGS sequence"/>
</dbReference>
<keyword evidence="1" id="KW-0732">Signal</keyword>
<gene>
    <name evidence="2" type="ORF">IAA20_10885</name>
</gene>
<feature type="chain" id="PRO_5039600644" evidence="1">
    <location>
        <begin position="24"/>
        <end position="72"/>
    </location>
</feature>
<comment type="caution">
    <text evidence="2">The sequence shown here is derived from an EMBL/GenBank/DDBJ whole genome shotgun (WGS) entry which is preliminary data.</text>
</comment>
<reference evidence="2" key="2">
    <citation type="submission" date="2021-04" db="EMBL/GenBank/DDBJ databases">
        <authorList>
            <person name="Gilroy R."/>
        </authorList>
    </citation>
    <scope>NUCLEOTIDE SEQUENCE</scope>
    <source>
        <strain evidence="2">CHK172-16539</strain>
    </source>
</reference>
<proteinExistence type="predicted"/>